<dbReference type="GeneTree" id="ENSGT01120000271896"/>
<dbReference type="Gene3D" id="1.20.1070.10">
    <property type="entry name" value="Rhodopsin 7-helix transmembrane proteins"/>
    <property type="match status" value="1"/>
</dbReference>
<dbReference type="Proteomes" id="UP000007303">
    <property type="component" value="Unassembled WGS sequence"/>
</dbReference>
<dbReference type="InterPro" id="IPR000276">
    <property type="entry name" value="GPCR_Rhodpsn"/>
</dbReference>
<dbReference type="InParanoid" id="H3BZ07"/>
<evidence type="ECO:0000256" key="7">
    <source>
        <dbReference type="ARBA" id="ARBA00023170"/>
    </source>
</evidence>
<evidence type="ECO:0000256" key="4">
    <source>
        <dbReference type="ARBA" id="ARBA00022989"/>
    </source>
</evidence>
<feature type="transmembrane region" description="Helical" evidence="10">
    <location>
        <begin position="172"/>
        <end position="194"/>
    </location>
</feature>
<keyword evidence="6 10" id="KW-0472">Membrane</keyword>
<sequence length="337" mass="37091">MGLILSVASGLIISTNLLVAAAMLKMLLKKRSQSWCFVLNLALADFLVGVAITGLATEDFKVDGEAQKLHSALRSAQAPPPEGKFRCLMRMALVMSLCTASMMSMFFISLDRYAAIKMPLRYSQLSGKATAAGALLLLWICSLLIGFLPVMVPPLQTAGYGGFCSFFAVIRRVSMVVFCMCFFPVFSVFVYIYLDILKTACGHHKQIGLIRRAGSRTTGGRSRGHPQPPRSRFWSHAKALRTVAVLVGCLLLLWCPFFVVGMVELLCSGCKLTNVLQDHLWLLGLSNSLINPLVYAFWQKELRAQLAAMFPCFTCRMSPAERRHLPSVVTLPVCGPN</sequence>
<dbReference type="Pfam" id="PF00001">
    <property type="entry name" value="7tm_1"/>
    <property type="match status" value="1"/>
</dbReference>
<feature type="transmembrane region" description="Helical" evidence="10">
    <location>
        <begin position="35"/>
        <end position="56"/>
    </location>
</feature>
<dbReference type="PROSITE" id="PS50262">
    <property type="entry name" value="G_PROTEIN_RECEP_F1_2"/>
    <property type="match status" value="1"/>
</dbReference>
<dbReference type="STRING" id="99883.ENSTNIP00000001223"/>
<keyword evidence="3 9" id="KW-0812">Transmembrane</keyword>
<evidence type="ECO:0000256" key="3">
    <source>
        <dbReference type="ARBA" id="ARBA00022692"/>
    </source>
</evidence>
<feature type="domain" description="G-protein coupled receptors family 1 profile" evidence="11">
    <location>
        <begin position="15"/>
        <end position="295"/>
    </location>
</feature>
<dbReference type="PANTHER" id="PTHR22750">
    <property type="entry name" value="G-PROTEIN COUPLED RECEPTOR"/>
    <property type="match status" value="1"/>
</dbReference>
<dbReference type="GO" id="GO:0005886">
    <property type="term" value="C:plasma membrane"/>
    <property type="evidence" value="ECO:0007669"/>
    <property type="project" value="UniProtKB-SubCell"/>
</dbReference>
<comment type="subcellular location">
    <subcellularLocation>
        <location evidence="1">Cell membrane</location>
        <topology evidence="1">Multi-pass membrane protein</topology>
    </subcellularLocation>
</comment>
<feature type="transmembrane region" description="Helical" evidence="10">
    <location>
        <begin position="131"/>
        <end position="152"/>
    </location>
</feature>
<dbReference type="AlphaFoldDB" id="H3BZ07"/>
<comment type="similarity">
    <text evidence="9">Belongs to the G-protein coupled receptor 1 family.</text>
</comment>
<evidence type="ECO:0000256" key="10">
    <source>
        <dbReference type="SAM" id="Phobius"/>
    </source>
</evidence>
<feature type="transmembrane region" description="Helical" evidence="10">
    <location>
        <begin position="280"/>
        <end position="298"/>
    </location>
</feature>
<dbReference type="GO" id="GO:0031210">
    <property type="term" value="F:phosphatidylcholine binding"/>
    <property type="evidence" value="ECO:0007669"/>
    <property type="project" value="InterPro"/>
</dbReference>
<evidence type="ECO:0000256" key="2">
    <source>
        <dbReference type="ARBA" id="ARBA00022475"/>
    </source>
</evidence>
<keyword evidence="7 9" id="KW-0675">Receptor</keyword>
<keyword evidence="8 9" id="KW-0807">Transducer</keyword>
<feature type="transmembrane region" description="Helical" evidence="10">
    <location>
        <begin position="239"/>
        <end position="260"/>
    </location>
</feature>
<dbReference type="InterPro" id="IPR017452">
    <property type="entry name" value="GPCR_Rhodpsn_7TM"/>
</dbReference>
<keyword evidence="13" id="KW-1185">Reference proteome</keyword>
<dbReference type="GO" id="GO:0007189">
    <property type="term" value="P:adenylate cyclase-activating G protein-coupled receptor signaling pathway"/>
    <property type="evidence" value="ECO:0007669"/>
    <property type="project" value="InterPro"/>
</dbReference>
<proteinExistence type="inferred from homology"/>
<dbReference type="OMA" id="IFQQTTY"/>
<dbReference type="PRINTS" id="PR00237">
    <property type="entry name" value="GPCRRHODOPSN"/>
</dbReference>
<dbReference type="GO" id="GO:0004930">
    <property type="term" value="F:G protein-coupled receptor activity"/>
    <property type="evidence" value="ECO:0007669"/>
    <property type="project" value="UniProtKB-KW"/>
</dbReference>
<evidence type="ECO:0000256" key="5">
    <source>
        <dbReference type="ARBA" id="ARBA00023040"/>
    </source>
</evidence>
<keyword evidence="5 9" id="KW-0297">G-protein coupled receptor</keyword>
<dbReference type="CDD" id="cd15104">
    <property type="entry name" value="7tmA_GPR119_R_insulinotropic_receptor"/>
    <property type="match status" value="1"/>
</dbReference>
<protein>
    <submittedName>
        <fullName evidence="12">G protein-coupled receptor 119</fullName>
    </submittedName>
</protein>
<dbReference type="PROSITE" id="PS00237">
    <property type="entry name" value="G_PROTEIN_RECEP_F1_1"/>
    <property type="match status" value="1"/>
</dbReference>
<feature type="transmembrane region" description="Helical" evidence="10">
    <location>
        <begin position="88"/>
        <end position="110"/>
    </location>
</feature>
<evidence type="ECO:0000256" key="1">
    <source>
        <dbReference type="ARBA" id="ARBA00004651"/>
    </source>
</evidence>
<reference evidence="12" key="3">
    <citation type="submission" date="2025-09" db="UniProtKB">
        <authorList>
            <consortium name="Ensembl"/>
        </authorList>
    </citation>
    <scope>IDENTIFICATION</scope>
</reference>
<keyword evidence="2" id="KW-1003">Cell membrane</keyword>
<evidence type="ECO:0000313" key="12">
    <source>
        <dbReference type="Ensembl" id="ENSTNIP00000001223.1"/>
    </source>
</evidence>
<evidence type="ECO:0000256" key="9">
    <source>
        <dbReference type="RuleBase" id="RU000688"/>
    </source>
</evidence>
<evidence type="ECO:0000313" key="13">
    <source>
        <dbReference type="Proteomes" id="UP000007303"/>
    </source>
</evidence>
<feature type="transmembrane region" description="Helical" evidence="10">
    <location>
        <begin position="6"/>
        <end position="28"/>
    </location>
</feature>
<evidence type="ECO:0000259" key="11">
    <source>
        <dbReference type="PROSITE" id="PS50262"/>
    </source>
</evidence>
<reference evidence="12" key="2">
    <citation type="submission" date="2025-08" db="UniProtKB">
        <authorList>
            <consortium name="Ensembl"/>
        </authorList>
    </citation>
    <scope>IDENTIFICATION</scope>
</reference>
<dbReference type="Ensembl" id="ENSTNIT00000001779.1">
    <property type="protein sequence ID" value="ENSTNIP00000001223.1"/>
    <property type="gene ID" value="ENSTNIG00000001505.1"/>
</dbReference>
<keyword evidence="4 10" id="KW-1133">Transmembrane helix</keyword>
<dbReference type="InterPro" id="IPR028336">
    <property type="entry name" value="GPR119"/>
</dbReference>
<evidence type="ECO:0000256" key="6">
    <source>
        <dbReference type="ARBA" id="ARBA00023136"/>
    </source>
</evidence>
<name>H3BZ07_TETNG</name>
<evidence type="ECO:0000256" key="8">
    <source>
        <dbReference type="ARBA" id="ARBA00023224"/>
    </source>
</evidence>
<organism evidence="12 13">
    <name type="scientific">Tetraodon nigroviridis</name>
    <name type="common">Spotted green pufferfish</name>
    <name type="synonym">Chelonodon nigroviridis</name>
    <dbReference type="NCBI Taxonomy" id="99883"/>
    <lineage>
        <taxon>Eukaryota</taxon>
        <taxon>Metazoa</taxon>
        <taxon>Chordata</taxon>
        <taxon>Craniata</taxon>
        <taxon>Vertebrata</taxon>
        <taxon>Euteleostomi</taxon>
        <taxon>Actinopterygii</taxon>
        <taxon>Neopterygii</taxon>
        <taxon>Teleostei</taxon>
        <taxon>Neoteleostei</taxon>
        <taxon>Acanthomorphata</taxon>
        <taxon>Eupercaria</taxon>
        <taxon>Tetraodontiformes</taxon>
        <taxon>Tetradontoidea</taxon>
        <taxon>Tetraodontidae</taxon>
        <taxon>Tetraodon</taxon>
    </lineage>
</organism>
<dbReference type="SUPFAM" id="SSF81321">
    <property type="entry name" value="Family A G protein-coupled receptor-like"/>
    <property type="match status" value="1"/>
</dbReference>
<accession>H3BZ07</accession>
<reference evidence="13" key="1">
    <citation type="journal article" date="2004" name="Nature">
        <title>Genome duplication in the teleost fish Tetraodon nigroviridis reveals the early vertebrate proto-karyotype.</title>
        <authorList>
            <person name="Jaillon O."/>
            <person name="Aury J.-M."/>
            <person name="Brunet F."/>
            <person name="Petit J.-L."/>
            <person name="Stange-Thomann N."/>
            <person name="Mauceli E."/>
            <person name="Bouneau L."/>
            <person name="Fischer C."/>
            <person name="Ozouf-Costaz C."/>
            <person name="Bernot A."/>
            <person name="Nicaud S."/>
            <person name="Jaffe D."/>
            <person name="Fisher S."/>
            <person name="Lutfalla G."/>
            <person name="Dossat C."/>
            <person name="Segurens B."/>
            <person name="Dasilva C."/>
            <person name="Salanoubat M."/>
            <person name="Levy M."/>
            <person name="Boudet N."/>
            <person name="Castellano S."/>
            <person name="Anthouard V."/>
            <person name="Jubin C."/>
            <person name="Castelli V."/>
            <person name="Katinka M."/>
            <person name="Vacherie B."/>
            <person name="Biemont C."/>
            <person name="Skalli Z."/>
            <person name="Cattolico L."/>
            <person name="Poulain J."/>
            <person name="De Berardinis V."/>
            <person name="Cruaud C."/>
            <person name="Duprat S."/>
            <person name="Brottier P."/>
            <person name="Coutanceau J.-P."/>
            <person name="Gouzy J."/>
            <person name="Parra G."/>
            <person name="Lardier G."/>
            <person name="Chapple C."/>
            <person name="McKernan K.J."/>
            <person name="McEwan P."/>
            <person name="Bosak S."/>
            <person name="Kellis M."/>
            <person name="Volff J.-N."/>
            <person name="Guigo R."/>
            <person name="Zody M.C."/>
            <person name="Mesirov J."/>
            <person name="Lindblad-Toh K."/>
            <person name="Birren B."/>
            <person name="Nusbaum C."/>
            <person name="Kahn D."/>
            <person name="Robinson-Rechavi M."/>
            <person name="Laudet V."/>
            <person name="Schachter V."/>
            <person name="Quetier F."/>
            <person name="Saurin W."/>
            <person name="Scarpelli C."/>
            <person name="Wincker P."/>
            <person name="Lander E.S."/>
            <person name="Weissenbach J."/>
            <person name="Roest Crollius H."/>
        </authorList>
    </citation>
    <scope>NUCLEOTIDE SEQUENCE [LARGE SCALE GENOMIC DNA]</scope>
</reference>